<protein>
    <submittedName>
        <fullName evidence="6">IgGFc-binding protein-like</fullName>
    </submittedName>
</protein>
<evidence type="ECO:0000259" key="4">
    <source>
        <dbReference type="PROSITE" id="PS51233"/>
    </source>
</evidence>
<feature type="domain" description="VWFD" evidence="4">
    <location>
        <begin position="46"/>
        <end position="219"/>
    </location>
</feature>
<dbReference type="Pfam" id="PF01826">
    <property type="entry name" value="TIL"/>
    <property type="match status" value="6"/>
</dbReference>
<feature type="domain" description="VWFD" evidence="4">
    <location>
        <begin position="2449"/>
        <end position="2625"/>
    </location>
</feature>
<proteinExistence type="predicted"/>
<feature type="domain" description="VWFD" evidence="4">
    <location>
        <begin position="2828"/>
        <end position="2999"/>
    </location>
</feature>
<evidence type="ECO:0000256" key="1">
    <source>
        <dbReference type="ARBA" id="ARBA00023157"/>
    </source>
</evidence>
<dbReference type="InterPro" id="IPR050780">
    <property type="entry name" value="Mucin_vWF_Thrombospondin_sf"/>
</dbReference>
<dbReference type="SUPFAM" id="SSF57567">
    <property type="entry name" value="Serine protease inhibitors"/>
    <property type="match status" value="7"/>
</dbReference>
<name>A0A3Q2YAJ3_HIPCM</name>
<comment type="caution">
    <text evidence="3">Lacks conserved residue(s) required for the propagation of feature annotation.</text>
</comment>
<dbReference type="GO" id="GO:0031012">
    <property type="term" value="C:extracellular matrix"/>
    <property type="evidence" value="ECO:0007669"/>
    <property type="project" value="TreeGrafter"/>
</dbReference>
<evidence type="ECO:0000256" key="2">
    <source>
        <dbReference type="ARBA" id="ARBA00023180"/>
    </source>
</evidence>
<evidence type="ECO:0000256" key="3">
    <source>
        <dbReference type="PROSITE-ProRule" id="PRU01005"/>
    </source>
</evidence>
<dbReference type="GO" id="GO:0005615">
    <property type="term" value="C:extracellular space"/>
    <property type="evidence" value="ECO:0007669"/>
    <property type="project" value="TreeGrafter"/>
</dbReference>
<dbReference type="InterPro" id="IPR036084">
    <property type="entry name" value="Ser_inhib-like_sf"/>
</dbReference>
<feature type="domain" description="VWFD" evidence="4">
    <location>
        <begin position="895"/>
        <end position="1068"/>
    </location>
</feature>
<dbReference type="GeneTree" id="ENSGT00950000183155"/>
<dbReference type="InterPro" id="IPR003582">
    <property type="entry name" value="ShKT_dom"/>
</dbReference>
<evidence type="ECO:0000313" key="6">
    <source>
        <dbReference type="Ensembl" id="ENSHCOP00000010226.1"/>
    </source>
</evidence>
<dbReference type="FunFam" id="2.10.25.10:FF:000055">
    <property type="entry name" value="alpha-tectorin isoform X1"/>
    <property type="match status" value="3"/>
</dbReference>
<dbReference type="SMART" id="SM00832">
    <property type="entry name" value="C8"/>
    <property type="match status" value="7"/>
</dbReference>
<feature type="domain" description="ShKT" evidence="5">
    <location>
        <begin position="633"/>
        <end position="680"/>
    </location>
</feature>
<organism evidence="6 7">
    <name type="scientific">Hippocampus comes</name>
    <name type="common">Tiger tail seahorse</name>
    <dbReference type="NCBI Taxonomy" id="109280"/>
    <lineage>
        <taxon>Eukaryota</taxon>
        <taxon>Metazoa</taxon>
        <taxon>Chordata</taxon>
        <taxon>Craniata</taxon>
        <taxon>Vertebrata</taxon>
        <taxon>Euteleostomi</taxon>
        <taxon>Actinopterygii</taxon>
        <taxon>Neopterygii</taxon>
        <taxon>Teleostei</taxon>
        <taxon>Neoteleostei</taxon>
        <taxon>Acanthomorphata</taxon>
        <taxon>Syngnathiaria</taxon>
        <taxon>Syngnathiformes</taxon>
        <taxon>Syngnathoidei</taxon>
        <taxon>Syngnathidae</taxon>
        <taxon>Hippocampus</taxon>
    </lineage>
</organism>
<dbReference type="PANTHER" id="PTHR11339">
    <property type="entry name" value="EXTRACELLULAR MATRIX GLYCOPROTEIN RELATED"/>
    <property type="match status" value="1"/>
</dbReference>
<reference evidence="6" key="2">
    <citation type="submission" date="2025-09" db="UniProtKB">
        <authorList>
            <consortium name="Ensembl"/>
        </authorList>
    </citation>
    <scope>IDENTIFICATION</scope>
</reference>
<feature type="domain" description="VWFD" evidence="4">
    <location>
        <begin position="2065"/>
        <end position="2243"/>
    </location>
</feature>
<keyword evidence="1" id="KW-1015">Disulfide bond</keyword>
<dbReference type="InterPro" id="IPR025615">
    <property type="entry name" value="TILa_dom"/>
</dbReference>
<keyword evidence="2" id="KW-0325">Glycoprotein</keyword>
<accession>A0A3Q2YAJ3</accession>
<evidence type="ECO:0000313" key="7">
    <source>
        <dbReference type="Proteomes" id="UP000264820"/>
    </source>
</evidence>
<dbReference type="STRING" id="109280.ENSHCOP00000010226"/>
<evidence type="ECO:0000259" key="5">
    <source>
        <dbReference type="PROSITE" id="PS51670"/>
    </source>
</evidence>
<dbReference type="PROSITE" id="PS51670">
    <property type="entry name" value="SHKT"/>
    <property type="match status" value="1"/>
</dbReference>
<feature type="domain" description="VWFD" evidence="4">
    <location>
        <begin position="1277"/>
        <end position="1447"/>
    </location>
</feature>
<dbReference type="Gene3D" id="2.10.25.10">
    <property type="entry name" value="Laminin"/>
    <property type="match status" value="7"/>
</dbReference>
<feature type="domain" description="VWFD" evidence="4">
    <location>
        <begin position="1680"/>
        <end position="1858"/>
    </location>
</feature>
<dbReference type="SMART" id="SM00216">
    <property type="entry name" value="VWD"/>
    <property type="match status" value="6"/>
</dbReference>
<dbReference type="CDD" id="cd19941">
    <property type="entry name" value="TIL"/>
    <property type="match status" value="7"/>
</dbReference>
<sequence>MDQQCQEKCVCQPQSKTIMCTQSHCQAGEVCMVLNGVIGCHAGRAGLCVAKGYPHYTTFDGRKFEVHGNCSYLLTSHCPTWGDLQDFSIKFQNHVKAGVNVSFQHVEMSVAGYSIEMSPEWRSKVMVNGLLLNLPSVLSQGKVMLYLKGQSECIETDFGVVVTYSPDILTVTMPEVFAGNLCGLCGNFNDDPQDDLVTDDFDITQAVRYWRTSSEHECWDIPMSTSGCSPQKQDLYQGKEFCGRLMNPLGAFQSCHKIVEPQDFYDNCVYDLCNGNQTTLCQILSRYVAVCQEMGAVVHEWRDSNFCSVTCPSKSEYHLCSTHMFACARNANPLSERCKEGCFCKPGFFQSGGECVPNSECGCNYNGVYYKIHENFYPDENCLRSCACVGHNIVQCRHHTCPARMKCVIKHGRRACHGSHLKCTVMGGRHFQTFQGHSFDLNMGILHHLLFQLCDEPELSASIYEGQLHLKIHDMNLTLSGEHFGKVEIDGLMKALPFYMNGVAVLPSGSLTHIIAADLSTVVTFGGPNLIQLTIPATHKRLCGLCQIGTTGATDDQGSMMSDDSMHTSSLCFSPTGTNCAVECHDCVLCNSITEFKSDGLCGMLLAPGGFFGICHSTVDPMPFFHNCVKDLCRSNDTETFCDSLRQYTFACQDAGAEVKPWRGDKCALSCPEHSHYNVCGNACSESCAISDVPCPSTCYEGCQCDSGYMQSGNGCVRPKRCGCFYLGQHYKVGEILWTVNCSKQCTCCSPATLCCKAAFCPKGQNCIFDKNWQCAERKNFICPVNSHYESCGTACPATCEAHLNSFCTEACVEGCQCDSGFLLDGGICITPSQCGCTYNGDHYHSNATFWADESCTQHCICNAYTHQIHCRDASCDEDQYCGIQNGVRSCVQHHYQMCRYTGHRVLTFDKREYNFLGTCRYQLLGICEQLPGLDVITVDVQADTYNQSQMVLVSINGQQVQLDNKNPETIEVDGTKRNMPFSANGTTLVFSMGLHIYVYSTFFFLSISKEGIVVINLSSKYADATCGLCGNFNSDLADDLTVNSTWEHLTPEQFGRAWRLGQNRGCVEGCLGGSCPNCSSEALHPFSDPVACGKILEVNGPFRHCHSKVDPSSFYKSCVSDLCLYGDVQPAVCRSLAEYADVCLHHKALVYAWRSSEFCYDACPSSTSYNMSNSPVDICLDWLNLTIQVPPNIGENCLCGAGLVHSGRNCVNPANCGCWHGNSEYILPGQEKSTCEQRCLCHPGGNLTCVDVSCSQEEECTLIGGILGCHPKVKMANCYINGSQLSTFDGYLYEFRGSCNYILVQTCKDLTMEPLMITINGNQSEGKQIYLQFNNMTFMMSTAYPENIQVNEIYENLPFSRNNVTVHQKNEWRTVKVGHLVEITSDLGNYVAVKLPKAYHQTTCGLCGNYNDDPSDDMQLPNGTTVSDPDIFGQSWKLSGSESSCSETCDSTCQRCRSPVPEYTSNLYCGLLTQPKGPFSSCHNSTCPQNYYTQCLNNLCVAEGEKQALCEALEVYDAACKVAGVNVDPWRNITGCAQECPQFSHFSQCANVCSSLCPEISFSAQCPRDCGEGCQCDAHHLYNGQACVPAKQCGCMHEERRLKASESVLLPNCTVNCTCGPPLICEEYKCPPLHSCMVLDGLSGCHKDEQGQDSCAVKCDKSERCHMSNGEAVCESRPGLCWTWGSQHYHTFDGLNYDVKGTCTYLLSGSRGAAGGATPFLVSKKSDCKEVSSMQLVTVQAYGFVIKFGDKDSVYVNGQVNYIPVTLLWGKIEVSNKEGKTLLKTDFGLRVLFDWNTTILITLDPNYKDIVYGLCGNFNGDTQDDFAIHLHGVRLAKTSVELAQAYRVFDGDHNCCTGCEKNALDNSTLLEDLSNGIVVTRRSHCDDLIDPAGPFAHCHTHLSSDSFYQSCIADLIQGRSEAFLKQATTSYSVICEELSDYVAPELTIVARCPPNSHYKTCGSACPPTCESKKRVCHSACVQGCFCNPGFINSPEGCVPPKQCGCTDPRGKYHRLKSTFWIPDDCGQLCICKSGEPKCSLSRCPKGMSCKQLPDKRMCQADKPQNCSIVTGMHFTTFDGHSYDFRDSCAYVLVQATTNINGSEPFNITISDASCHKRFFHSLTLTLSIYNLKVVVGKGDSDKVLVNGLHKPLPYSHHTGHFTAYQTPSSLVIHVDMGLQVTVYKTGTVMVGLPSSYESFVRGLCGNANSDPYDDQIMPDEEEAQNTLEFVHSWRLGGAMACRSRCTSRPKNCPADARKRFEGTNFCGILRDEFGPFAECLLVLSPKLYFHNCLADACFYGGHYLALCNSITAFAAACQAAQLPIRHWRSDTFCGMTCPKNSHYELCGPRCPVVCEGLSSATKCSGGCEEGCQCDPGFVLRNDRCVLVADCGCFYEGQYHPAGYFSEPKNCRICYCREGKVTCRPSLCRPKEPFLSSDGLFEPTPRHHGACEVFAGFGYVTFDGLVIRHHGACTFLVSERSPKDIHGHSLLLSFEEGVDDSVFTVSKVEFILAAVEITINPEAPWKIQVNGEDFKVPYSIDVLKAYEDGGRLIITSVAGVSLEVSSTKYLRLSIPQDYNGTTSGLCGNFNGDKSDDLQLRSGYLAKNISAFFHDWSIVAPGWNCSGSCGKDCGQCTLSAKAETICDILLTTHTEFNYCWNKGVKPQVYRDMCLRAICGGAAYTEAVCLALEAYMAACQAKGVNVGSWRENSPCSFKCPDRSSPSQCVDYNSNSCPALLHPESSADGCSEGCRCQNGKVFDEGECVPVSQCGCVLHGKYIKIDEQLYSENCTERCWCHPQGGALCEKAACSPGQLCSLKNGYWSCVGREVCQLKDSLQLSTFNGQQLSLAPQTPYQLIGLCDETSKNWFNLISYYGRCDRRGSRLVTVFQILLVGSSIVIQDGIVKVNGHLVPLPYTLPLGVSLSSAMAQDKSEVVVVLTREAGLESELEMEIGITMATLKAAPWYAGKLCGICGNLSDPQWHTSVKSWALSDFQGCLTL</sequence>
<dbReference type="Pfam" id="PF08742">
    <property type="entry name" value="C8"/>
    <property type="match status" value="7"/>
</dbReference>
<dbReference type="PANTHER" id="PTHR11339:SF244">
    <property type="entry name" value="IGGFC-BINDING PROTEIN"/>
    <property type="match status" value="1"/>
</dbReference>
<dbReference type="InterPro" id="IPR002919">
    <property type="entry name" value="TIL_dom"/>
</dbReference>
<dbReference type="InterPro" id="IPR014853">
    <property type="entry name" value="VWF/SSPO/ZAN-like_Cys-rich_dom"/>
</dbReference>
<dbReference type="PROSITE" id="PS51233">
    <property type="entry name" value="VWFD"/>
    <property type="match status" value="7"/>
</dbReference>
<dbReference type="Pfam" id="PF00094">
    <property type="entry name" value="VWD"/>
    <property type="match status" value="7"/>
</dbReference>
<keyword evidence="7" id="KW-1185">Reference proteome</keyword>
<dbReference type="Ensembl" id="ENSHCOT00000016564.1">
    <property type="protein sequence ID" value="ENSHCOP00000010226.1"/>
    <property type="gene ID" value="ENSHCOG00000012844.1"/>
</dbReference>
<dbReference type="InterPro" id="IPR001846">
    <property type="entry name" value="VWF_type-D"/>
</dbReference>
<reference evidence="6" key="1">
    <citation type="submission" date="2025-08" db="UniProtKB">
        <authorList>
            <consortium name="Ensembl"/>
        </authorList>
    </citation>
    <scope>IDENTIFICATION</scope>
</reference>
<dbReference type="Pfam" id="PF12714">
    <property type="entry name" value="TILa"/>
    <property type="match status" value="5"/>
</dbReference>
<dbReference type="Proteomes" id="UP000264820">
    <property type="component" value="Unplaced"/>
</dbReference>